<comment type="caution">
    <text evidence="1">The sequence shown here is derived from an EMBL/GenBank/DDBJ whole genome shotgun (WGS) entry which is preliminary data.</text>
</comment>
<proteinExistence type="predicted"/>
<gene>
    <name evidence="1" type="ORF">CCMP2556_LOCUS43518</name>
</gene>
<accession>A0ABP0QQL8</accession>
<reference evidence="1 2" key="1">
    <citation type="submission" date="2024-02" db="EMBL/GenBank/DDBJ databases">
        <authorList>
            <person name="Chen Y."/>
            <person name="Shah S."/>
            <person name="Dougan E. K."/>
            <person name="Thang M."/>
            <person name="Chan C."/>
        </authorList>
    </citation>
    <scope>NUCLEOTIDE SEQUENCE [LARGE SCALE GENOMIC DNA]</scope>
</reference>
<organism evidence="1 2">
    <name type="scientific">Durusdinium trenchii</name>
    <dbReference type="NCBI Taxonomy" id="1381693"/>
    <lineage>
        <taxon>Eukaryota</taxon>
        <taxon>Sar</taxon>
        <taxon>Alveolata</taxon>
        <taxon>Dinophyceae</taxon>
        <taxon>Suessiales</taxon>
        <taxon>Symbiodiniaceae</taxon>
        <taxon>Durusdinium</taxon>
    </lineage>
</organism>
<keyword evidence="2" id="KW-1185">Reference proteome</keyword>
<name>A0ABP0QQL8_9DINO</name>
<dbReference type="Proteomes" id="UP001642484">
    <property type="component" value="Unassembled WGS sequence"/>
</dbReference>
<protein>
    <submittedName>
        <fullName evidence="1">Uncharacterized protein</fullName>
    </submittedName>
</protein>
<evidence type="ECO:0000313" key="2">
    <source>
        <dbReference type="Proteomes" id="UP001642484"/>
    </source>
</evidence>
<evidence type="ECO:0000313" key="1">
    <source>
        <dbReference type="EMBL" id="CAK9090573.1"/>
    </source>
</evidence>
<sequence length="176" mass="19838">MGQPLIKTIHYSIFEEKLIGSSEFLVIRGTSELSWSSRCRPNMPQSLHQYVLQVKGWPFQYWLCPSDHTDPSLARVHPPAPPRMNKFLLALHGREVPRVAPQDRVAQPVSHRSECGAKRQEEVGPLAALGSPWQSFVWRELSATLQAEGASHLSLPSSRRSRFRACCIEDVGQRAT</sequence>
<dbReference type="EMBL" id="CAXAMN010024873">
    <property type="protein sequence ID" value="CAK9090573.1"/>
    <property type="molecule type" value="Genomic_DNA"/>
</dbReference>